<dbReference type="SUPFAM" id="SSF161098">
    <property type="entry name" value="MetI-like"/>
    <property type="match status" value="1"/>
</dbReference>
<dbReference type="GO" id="GO:0055085">
    <property type="term" value="P:transmembrane transport"/>
    <property type="evidence" value="ECO:0007669"/>
    <property type="project" value="InterPro"/>
</dbReference>
<name>A0A9D2TCX6_9FIRM</name>
<evidence type="ECO:0000256" key="2">
    <source>
        <dbReference type="ARBA" id="ARBA00022448"/>
    </source>
</evidence>
<dbReference type="Proteomes" id="UP000823886">
    <property type="component" value="Unassembled WGS sequence"/>
</dbReference>
<keyword evidence="2 7" id="KW-0813">Transport</keyword>
<dbReference type="InterPro" id="IPR035906">
    <property type="entry name" value="MetI-like_sf"/>
</dbReference>
<protein>
    <submittedName>
        <fullName evidence="9">ABC transporter permease subunit</fullName>
    </submittedName>
</protein>
<dbReference type="Pfam" id="PF00528">
    <property type="entry name" value="BPD_transp_1"/>
    <property type="match status" value="1"/>
</dbReference>
<accession>A0A9D2TCX6</accession>
<feature type="transmembrane region" description="Helical" evidence="7">
    <location>
        <begin position="226"/>
        <end position="252"/>
    </location>
</feature>
<dbReference type="AlphaFoldDB" id="A0A9D2TCX6"/>
<dbReference type="EMBL" id="DWVZ01000131">
    <property type="protein sequence ID" value="HJC63882.1"/>
    <property type="molecule type" value="Genomic_DNA"/>
</dbReference>
<comment type="caution">
    <text evidence="9">The sequence shown here is derived from an EMBL/GenBank/DDBJ whole genome shotgun (WGS) entry which is preliminary data.</text>
</comment>
<feature type="transmembrane region" description="Helical" evidence="7">
    <location>
        <begin position="98"/>
        <end position="121"/>
    </location>
</feature>
<feature type="transmembrane region" description="Helical" evidence="7">
    <location>
        <begin position="60"/>
        <end position="86"/>
    </location>
</feature>
<sequence length="258" mass="28601">MISITADKRKKKKGAIRLWAVVFWLLVWQAVSAAIGQEILLVSPVRVIKRLAELAVTGEFWQSIGFSLVRIAGGFLLAAVSSVIFAGLSAGIRSVRELLAPAVLTVKAIPVASFIILVLIWVPSRNLSVVISFLMVFPVMYTNLLKGIESTDRNLLEMAQVFRISLPRRIRYIYVSQVLPFFRAGCSVALGLCWKAGIAAEVIGIPEQSIGEMLYNAKIYLNTPDLFAWTVVIVMISLLFEKLFLAGIDWCVAQLERM</sequence>
<feature type="domain" description="ABC transmembrane type-1" evidence="8">
    <location>
        <begin position="60"/>
        <end position="244"/>
    </location>
</feature>
<reference evidence="9" key="2">
    <citation type="submission" date="2021-04" db="EMBL/GenBank/DDBJ databases">
        <authorList>
            <person name="Gilroy R."/>
        </authorList>
    </citation>
    <scope>NUCLEOTIDE SEQUENCE</scope>
    <source>
        <strain evidence="9">ChiBcec2-3848</strain>
    </source>
</reference>
<evidence type="ECO:0000256" key="7">
    <source>
        <dbReference type="RuleBase" id="RU363032"/>
    </source>
</evidence>
<evidence type="ECO:0000256" key="5">
    <source>
        <dbReference type="ARBA" id="ARBA00022989"/>
    </source>
</evidence>
<dbReference type="GO" id="GO:0005886">
    <property type="term" value="C:plasma membrane"/>
    <property type="evidence" value="ECO:0007669"/>
    <property type="project" value="UniProtKB-SubCell"/>
</dbReference>
<reference evidence="9" key="1">
    <citation type="journal article" date="2021" name="PeerJ">
        <title>Extensive microbial diversity within the chicken gut microbiome revealed by metagenomics and culture.</title>
        <authorList>
            <person name="Gilroy R."/>
            <person name="Ravi A."/>
            <person name="Getino M."/>
            <person name="Pursley I."/>
            <person name="Horton D.L."/>
            <person name="Alikhan N.F."/>
            <person name="Baker D."/>
            <person name="Gharbi K."/>
            <person name="Hall N."/>
            <person name="Watson M."/>
            <person name="Adriaenssens E.M."/>
            <person name="Foster-Nyarko E."/>
            <person name="Jarju S."/>
            <person name="Secka A."/>
            <person name="Antonio M."/>
            <person name="Oren A."/>
            <person name="Chaudhuri R.R."/>
            <person name="La Ragione R."/>
            <person name="Hildebrand F."/>
            <person name="Pallen M.J."/>
        </authorList>
    </citation>
    <scope>NUCLEOTIDE SEQUENCE</scope>
    <source>
        <strain evidence="9">ChiBcec2-3848</strain>
    </source>
</reference>
<dbReference type="PROSITE" id="PS50928">
    <property type="entry name" value="ABC_TM1"/>
    <property type="match status" value="1"/>
</dbReference>
<keyword evidence="5 7" id="KW-1133">Transmembrane helix</keyword>
<gene>
    <name evidence="9" type="ORF">H9753_09750</name>
</gene>
<dbReference type="Gene3D" id="1.10.3720.10">
    <property type="entry name" value="MetI-like"/>
    <property type="match status" value="1"/>
</dbReference>
<keyword evidence="3" id="KW-1003">Cell membrane</keyword>
<evidence type="ECO:0000256" key="6">
    <source>
        <dbReference type="ARBA" id="ARBA00023136"/>
    </source>
</evidence>
<organism evidence="9 10">
    <name type="scientific">Candidatus Blautia merdavium</name>
    <dbReference type="NCBI Taxonomy" id="2838494"/>
    <lineage>
        <taxon>Bacteria</taxon>
        <taxon>Bacillati</taxon>
        <taxon>Bacillota</taxon>
        <taxon>Clostridia</taxon>
        <taxon>Lachnospirales</taxon>
        <taxon>Lachnospiraceae</taxon>
        <taxon>Blautia</taxon>
    </lineage>
</organism>
<comment type="subcellular location">
    <subcellularLocation>
        <location evidence="1 7">Cell membrane</location>
        <topology evidence="1 7">Multi-pass membrane protein</topology>
    </subcellularLocation>
</comment>
<dbReference type="PANTHER" id="PTHR30151:SF0">
    <property type="entry name" value="ABC TRANSPORTER PERMEASE PROTEIN MJ0413-RELATED"/>
    <property type="match status" value="1"/>
</dbReference>
<keyword evidence="6 7" id="KW-0472">Membrane</keyword>
<comment type="similarity">
    <text evidence="7">Belongs to the binding-protein-dependent transport system permease family.</text>
</comment>
<evidence type="ECO:0000256" key="3">
    <source>
        <dbReference type="ARBA" id="ARBA00022475"/>
    </source>
</evidence>
<evidence type="ECO:0000259" key="8">
    <source>
        <dbReference type="PROSITE" id="PS50928"/>
    </source>
</evidence>
<feature type="transmembrane region" description="Helical" evidence="7">
    <location>
        <begin position="172"/>
        <end position="192"/>
    </location>
</feature>
<keyword evidence="4 7" id="KW-0812">Transmembrane</keyword>
<feature type="transmembrane region" description="Helical" evidence="7">
    <location>
        <begin position="127"/>
        <end position="145"/>
    </location>
</feature>
<evidence type="ECO:0000256" key="1">
    <source>
        <dbReference type="ARBA" id="ARBA00004651"/>
    </source>
</evidence>
<evidence type="ECO:0000313" key="10">
    <source>
        <dbReference type="Proteomes" id="UP000823886"/>
    </source>
</evidence>
<evidence type="ECO:0000256" key="4">
    <source>
        <dbReference type="ARBA" id="ARBA00022692"/>
    </source>
</evidence>
<proteinExistence type="inferred from homology"/>
<evidence type="ECO:0000313" key="9">
    <source>
        <dbReference type="EMBL" id="HJC63882.1"/>
    </source>
</evidence>
<dbReference type="PANTHER" id="PTHR30151">
    <property type="entry name" value="ALKANE SULFONATE ABC TRANSPORTER-RELATED, MEMBRANE SUBUNIT"/>
    <property type="match status" value="1"/>
</dbReference>
<dbReference type="InterPro" id="IPR000515">
    <property type="entry name" value="MetI-like"/>
</dbReference>